<organism evidence="10 11">
    <name type="scientific">Pachysolen tannophilus NRRL Y-2460</name>
    <dbReference type="NCBI Taxonomy" id="669874"/>
    <lineage>
        <taxon>Eukaryota</taxon>
        <taxon>Fungi</taxon>
        <taxon>Dikarya</taxon>
        <taxon>Ascomycota</taxon>
        <taxon>Saccharomycotina</taxon>
        <taxon>Pichiomycetes</taxon>
        <taxon>Pachysolenaceae</taxon>
        <taxon>Pachysolen</taxon>
    </lineage>
</organism>
<dbReference type="Gene3D" id="4.10.240.10">
    <property type="entry name" value="Zn(2)-C6 fungal-type DNA-binding domain"/>
    <property type="match status" value="1"/>
</dbReference>
<evidence type="ECO:0000256" key="1">
    <source>
        <dbReference type="ARBA" id="ARBA00004123"/>
    </source>
</evidence>
<dbReference type="STRING" id="669874.A0A1E4TPB4"/>
<keyword evidence="4" id="KW-0805">Transcription regulation</keyword>
<dbReference type="PANTHER" id="PTHR31845">
    <property type="entry name" value="FINGER DOMAIN PROTEIN, PUTATIVE-RELATED"/>
    <property type="match status" value="1"/>
</dbReference>
<feature type="region of interest" description="Disordered" evidence="8">
    <location>
        <begin position="194"/>
        <end position="295"/>
    </location>
</feature>
<accession>A0A1E4TPB4</accession>
<dbReference type="CDD" id="cd12148">
    <property type="entry name" value="fungal_TF_MHR"/>
    <property type="match status" value="1"/>
</dbReference>
<evidence type="ECO:0000256" key="3">
    <source>
        <dbReference type="ARBA" id="ARBA00022833"/>
    </source>
</evidence>
<feature type="compositionally biased region" description="Polar residues" evidence="8">
    <location>
        <begin position="950"/>
        <end position="960"/>
    </location>
</feature>
<evidence type="ECO:0000256" key="5">
    <source>
        <dbReference type="ARBA" id="ARBA00023125"/>
    </source>
</evidence>
<feature type="domain" description="Zn(2)-C6 fungal-type" evidence="9">
    <location>
        <begin position="104"/>
        <end position="137"/>
    </location>
</feature>
<proteinExistence type="predicted"/>
<sequence>MNNNKDFIPTGEHLGLNSLARAANVINSPQKVLENMDIENKINNLKTGSSDDLFSKVTTTNSNNNNMKAGSTDYDSENSAINNDSNYKNTVLTTTTGKRVKRLACVECRQQKSKCDAYEKQPNPCTRCVKRNLPCTLKPDYKRTYKRARIAQIEKEFSDLRRTLQEAGAQGLLQNLERNSSLLGASSISDAEVKFHHQQRQSNPYATQSHFQSQSQPQSQPQYQSHLPPLRSALADNHNNNSYSTPRFDSPAPLTNTLPTGAPSPYTSMKSTPGSSSVFAQETTSNKPSIARSGIDNNINNLFGNKIPEPRSMERNVFLTENQLKCTNKQLGDVSLSPEDIKILFKEFCENYHPILPVVDISKGPERIYRLCPVLFWTIMFISLRRCKLTKDTSVTQTPDMSAQTNVNANAHSSSSRNDLYMKLSSLLKSLLAEIAISPITRYVPSEVDEPILNVSSVFSVQALLLYTFWPPLTSSLSADTSWHTIGIALFQAIRIGLHSPGQTDSFNNLKKNNLELLNEHIRTWVGCNIVSQTVATAFGFPAFVQFDAAVLAACRPGSQIRIPAVMTQMMEIQHLEDQVAKTLNNNPMDPLGLIDATERLPLLQILLEQLDELEIRLSTDLTSPLDDLRRFSLLSTRLHILTYHFLDTSKVASFELRRGFVRVYNAALALIAHSQNSQIRDKKFVRYLPGVYILTIWQAACIIARLINSPYSDVLDVGAGKELYQHAIKLALKASVLKHDMAYRSSGIMRNMWALFRILNEKGNVQNVSVTIRTRMCASIFFDCLWVLREQCGMIKLSPTQNSNENNNINSKNNNNNNNNNNDIAVVNDKDDDFNENAIDEDEDDDDEDSESSYSESHHENEGNNRTPQSSTSSSSFKRKQRTLSSTLNPESSARKIIRTIPLDPRPISINNTEEYNDDRANSVTSSFLQKVINPNNLSPSLGSSVSPKNQVVSRQASDASKLESSRKSSEDVNKITNAQIQDNNNVDKVVEMKTNITNSNNSDNNGKTAKLTETENKNIQSNQVPTDDAALIENSAAVSNKKRTSFNKKERENTNRDKNNDIVVADTLNLDERINNSTESQPFKAENVENDSPLNGFDFDADNWDSDVLWKDIDSVMNQFGFHR</sequence>
<evidence type="ECO:0000256" key="4">
    <source>
        <dbReference type="ARBA" id="ARBA00023015"/>
    </source>
</evidence>
<dbReference type="InterPro" id="IPR001138">
    <property type="entry name" value="Zn2Cys6_DnaBD"/>
</dbReference>
<keyword evidence="7" id="KW-0539">Nucleus</keyword>
<keyword evidence="11" id="KW-1185">Reference proteome</keyword>
<dbReference type="GO" id="GO:0001216">
    <property type="term" value="F:DNA-binding transcription activator activity"/>
    <property type="evidence" value="ECO:0007669"/>
    <property type="project" value="UniProtKB-ARBA"/>
</dbReference>
<dbReference type="Proteomes" id="UP000094236">
    <property type="component" value="Unassembled WGS sequence"/>
</dbReference>
<feature type="compositionally biased region" description="Polar residues" evidence="8">
    <location>
        <begin position="884"/>
        <end position="893"/>
    </location>
</feature>
<dbReference type="FunFam" id="4.10.240.10:FF:000003">
    <property type="entry name" value="C6 transcription factor (Leu3)"/>
    <property type="match status" value="1"/>
</dbReference>
<feature type="region of interest" description="Disordered" evidence="8">
    <location>
        <begin position="1042"/>
        <end position="1063"/>
    </location>
</feature>
<dbReference type="InterPro" id="IPR051089">
    <property type="entry name" value="prtT"/>
</dbReference>
<dbReference type="GO" id="GO:0008270">
    <property type="term" value="F:zinc ion binding"/>
    <property type="evidence" value="ECO:0007669"/>
    <property type="project" value="InterPro"/>
</dbReference>
<comment type="subcellular location">
    <subcellularLocation>
        <location evidence="1">Nucleus</location>
    </subcellularLocation>
</comment>
<feature type="region of interest" description="Disordered" evidence="8">
    <location>
        <begin position="939"/>
        <end position="983"/>
    </location>
</feature>
<evidence type="ECO:0000256" key="6">
    <source>
        <dbReference type="ARBA" id="ARBA00023163"/>
    </source>
</evidence>
<name>A0A1E4TPB4_PACTA</name>
<dbReference type="EMBL" id="KV454018">
    <property type="protein sequence ID" value="ODV93552.1"/>
    <property type="molecule type" value="Genomic_DNA"/>
</dbReference>
<evidence type="ECO:0000313" key="10">
    <source>
        <dbReference type="EMBL" id="ODV93552.1"/>
    </source>
</evidence>
<feature type="compositionally biased region" description="Basic and acidic residues" evidence="8">
    <location>
        <begin position="962"/>
        <end position="975"/>
    </location>
</feature>
<feature type="compositionally biased region" description="Low complexity" evidence="8">
    <location>
        <begin position="939"/>
        <end position="949"/>
    </location>
</feature>
<dbReference type="PANTHER" id="PTHR31845:SF21">
    <property type="entry name" value="REGULATORY PROTEIN LEU3"/>
    <property type="match status" value="1"/>
</dbReference>
<dbReference type="CDD" id="cd00067">
    <property type="entry name" value="GAL4"/>
    <property type="match status" value="1"/>
</dbReference>
<evidence type="ECO:0000259" key="9">
    <source>
        <dbReference type="PROSITE" id="PS50048"/>
    </source>
</evidence>
<dbReference type="SMART" id="SM00066">
    <property type="entry name" value="GAL4"/>
    <property type="match status" value="1"/>
</dbReference>
<feature type="compositionally biased region" description="Polar residues" evidence="8">
    <location>
        <begin position="237"/>
        <end position="288"/>
    </location>
</feature>
<evidence type="ECO:0000256" key="8">
    <source>
        <dbReference type="SAM" id="MobiDB-lite"/>
    </source>
</evidence>
<evidence type="ECO:0000256" key="2">
    <source>
        <dbReference type="ARBA" id="ARBA00022723"/>
    </source>
</evidence>
<keyword evidence="3" id="KW-0862">Zinc</keyword>
<keyword evidence="2" id="KW-0479">Metal-binding</keyword>
<dbReference type="GO" id="GO:0000976">
    <property type="term" value="F:transcription cis-regulatory region binding"/>
    <property type="evidence" value="ECO:0007669"/>
    <property type="project" value="TreeGrafter"/>
</dbReference>
<dbReference type="PROSITE" id="PS50048">
    <property type="entry name" value="ZN2_CY6_FUNGAL_2"/>
    <property type="match status" value="1"/>
</dbReference>
<feature type="compositionally biased region" description="Acidic residues" evidence="8">
    <location>
        <begin position="831"/>
        <end position="852"/>
    </location>
</feature>
<keyword evidence="6" id="KW-0804">Transcription</keyword>
<dbReference type="GO" id="GO:0000981">
    <property type="term" value="F:DNA-binding transcription factor activity, RNA polymerase II-specific"/>
    <property type="evidence" value="ECO:0007669"/>
    <property type="project" value="InterPro"/>
</dbReference>
<gene>
    <name evidence="10" type="ORF">PACTADRAFT_36162</name>
</gene>
<keyword evidence="5" id="KW-0238">DNA-binding</keyword>
<reference evidence="11" key="1">
    <citation type="submission" date="2016-05" db="EMBL/GenBank/DDBJ databases">
        <title>Comparative genomics of biotechnologically important yeasts.</title>
        <authorList>
            <consortium name="DOE Joint Genome Institute"/>
            <person name="Riley R."/>
            <person name="Haridas S."/>
            <person name="Wolfe K.H."/>
            <person name="Lopes M.R."/>
            <person name="Hittinger C.T."/>
            <person name="Goker M."/>
            <person name="Salamov A."/>
            <person name="Wisecaver J."/>
            <person name="Long T.M."/>
            <person name="Aerts A.L."/>
            <person name="Barry K."/>
            <person name="Choi C."/>
            <person name="Clum A."/>
            <person name="Coughlan A.Y."/>
            <person name="Deshpande S."/>
            <person name="Douglass A.P."/>
            <person name="Hanson S.J."/>
            <person name="Klenk H.-P."/>
            <person name="Labutti K."/>
            <person name="Lapidus A."/>
            <person name="Lindquist E."/>
            <person name="Lipzen A."/>
            <person name="Meier-Kolthoff J.P."/>
            <person name="Ohm R.A."/>
            <person name="Otillar R.P."/>
            <person name="Pangilinan J."/>
            <person name="Peng Y."/>
            <person name="Rokas A."/>
            <person name="Rosa C.A."/>
            <person name="Scheuner C."/>
            <person name="Sibirny A.A."/>
            <person name="Slot J.C."/>
            <person name="Stielow J.B."/>
            <person name="Sun H."/>
            <person name="Kurtzman C.P."/>
            <person name="Blackwell M."/>
            <person name="Grigoriev I.V."/>
            <person name="Jeffries T.W."/>
        </authorList>
    </citation>
    <scope>NUCLEOTIDE SEQUENCE [LARGE SCALE GENOMIC DNA]</scope>
    <source>
        <strain evidence="11">NRRL Y-2460</strain>
    </source>
</reference>
<dbReference type="PROSITE" id="PS00463">
    <property type="entry name" value="ZN2_CY6_FUNGAL_1"/>
    <property type="match status" value="1"/>
</dbReference>
<dbReference type="GO" id="GO:0005634">
    <property type="term" value="C:nucleus"/>
    <property type="evidence" value="ECO:0007669"/>
    <property type="project" value="UniProtKB-SubCell"/>
</dbReference>
<evidence type="ECO:0000256" key="7">
    <source>
        <dbReference type="ARBA" id="ARBA00023242"/>
    </source>
</evidence>
<evidence type="ECO:0000313" key="11">
    <source>
        <dbReference type="Proteomes" id="UP000094236"/>
    </source>
</evidence>
<feature type="compositionally biased region" description="Low complexity" evidence="8">
    <location>
        <begin position="803"/>
        <end position="828"/>
    </location>
</feature>
<dbReference type="Pfam" id="PF00172">
    <property type="entry name" value="Zn_clus"/>
    <property type="match status" value="1"/>
</dbReference>
<feature type="region of interest" description="Disordered" evidence="8">
    <location>
        <begin position="799"/>
        <end position="901"/>
    </location>
</feature>
<dbReference type="AlphaFoldDB" id="A0A1E4TPB4"/>
<protein>
    <recommendedName>
        <fullName evidence="9">Zn(2)-C6 fungal-type domain-containing protein</fullName>
    </recommendedName>
</protein>
<feature type="compositionally biased region" description="Low complexity" evidence="8">
    <location>
        <begin position="208"/>
        <end position="230"/>
    </location>
</feature>
<dbReference type="SUPFAM" id="SSF57701">
    <property type="entry name" value="Zn2/Cys6 DNA-binding domain"/>
    <property type="match status" value="1"/>
</dbReference>
<dbReference type="InterPro" id="IPR036864">
    <property type="entry name" value="Zn2-C6_fun-type_DNA-bd_sf"/>
</dbReference>
<feature type="compositionally biased region" description="Basic and acidic residues" evidence="8">
    <location>
        <begin position="1049"/>
        <end position="1062"/>
    </location>
</feature>
<dbReference type="OrthoDB" id="2341546at2759"/>